<organism evidence="1">
    <name type="scientific">marine sediment metagenome</name>
    <dbReference type="NCBI Taxonomy" id="412755"/>
    <lineage>
        <taxon>unclassified sequences</taxon>
        <taxon>metagenomes</taxon>
        <taxon>ecological metagenomes</taxon>
    </lineage>
</organism>
<dbReference type="AlphaFoldDB" id="A0A0F9DCX5"/>
<accession>A0A0F9DCX5</accession>
<sequence length="75" mass="9422">MIKVKYFLSSDMEKVHFCHNSQKYRFFQRKNYFFFKFKSHKIRYVRRNNAGNFFDLSVNVDNWIFCSHFYIQESI</sequence>
<reference evidence="1" key="1">
    <citation type="journal article" date="2015" name="Nature">
        <title>Complex archaea that bridge the gap between prokaryotes and eukaryotes.</title>
        <authorList>
            <person name="Spang A."/>
            <person name="Saw J.H."/>
            <person name="Jorgensen S.L."/>
            <person name="Zaremba-Niedzwiedzka K."/>
            <person name="Martijn J."/>
            <person name="Lind A.E."/>
            <person name="van Eijk R."/>
            <person name="Schleper C."/>
            <person name="Guy L."/>
            <person name="Ettema T.J."/>
        </authorList>
    </citation>
    <scope>NUCLEOTIDE SEQUENCE</scope>
</reference>
<proteinExistence type="predicted"/>
<name>A0A0F9DCX5_9ZZZZ</name>
<comment type="caution">
    <text evidence="1">The sequence shown here is derived from an EMBL/GenBank/DDBJ whole genome shotgun (WGS) entry which is preliminary data.</text>
</comment>
<gene>
    <name evidence="1" type="ORF">LCGC14_2294200</name>
</gene>
<protein>
    <submittedName>
        <fullName evidence="1">Uncharacterized protein</fullName>
    </submittedName>
</protein>
<dbReference type="EMBL" id="LAZR01032203">
    <property type="protein sequence ID" value="KKL51566.1"/>
    <property type="molecule type" value="Genomic_DNA"/>
</dbReference>
<evidence type="ECO:0000313" key="1">
    <source>
        <dbReference type="EMBL" id="KKL51566.1"/>
    </source>
</evidence>